<accession>A0A1W1B8Q0</accession>
<dbReference type="AlphaFoldDB" id="A0A1W1B8Q0"/>
<name>A0A1W1B8Q0_9ZZZZ</name>
<reference evidence="1" key="1">
    <citation type="submission" date="2016-10" db="EMBL/GenBank/DDBJ databases">
        <authorList>
            <person name="de Groot N.N."/>
        </authorList>
    </citation>
    <scope>NUCLEOTIDE SEQUENCE</scope>
</reference>
<organism evidence="1">
    <name type="scientific">hydrothermal vent metagenome</name>
    <dbReference type="NCBI Taxonomy" id="652676"/>
    <lineage>
        <taxon>unclassified sequences</taxon>
        <taxon>metagenomes</taxon>
        <taxon>ecological metagenomes</taxon>
    </lineage>
</organism>
<protein>
    <submittedName>
        <fullName evidence="1">Putative periplasmic protein</fullName>
    </submittedName>
</protein>
<dbReference type="EMBL" id="FPHB01000006">
    <property type="protein sequence ID" value="SFV49923.1"/>
    <property type="molecule type" value="Genomic_DNA"/>
</dbReference>
<gene>
    <name evidence="1" type="ORF">MNB_SM-7-1485</name>
</gene>
<sequence length="278" mass="32353">MVRVALFVGMLFVFAFAQTSAVEELVFKKVQMILDAKSFAQNRAFIKIIFSPAEKFMDNDHVDTVKVVETLKENGLLELFYGKPTQTVLEFKTNGSPLFFVKILSDTLRNIGYYRFVTNGSKYNSSEFSWSVSIISEYATDPMILQKELQKSGCSIIDIERESATKWIYTIDMLNAHLPVKKLQDSYIITLRRSLFPYWLDISKIRRLRIVSSRHNYWYPNLSFYDEHLHLVKVISRDKRSFDITVVIPKNAKYIKIADIYTMKNIKDSLELHPVGSR</sequence>
<evidence type="ECO:0000313" key="1">
    <source>
        <dbReference type="EMBL" id="SFV49923.1"/>
    </source>
</evidence>
<proteinExistence type="predicted"/>